<dbReference type="FunFam" id="3.40.50.10810:FF:000014">
    <property type="entry name" value="SWI/SNF-related matrix-associated actin-dependent regulator of chromatin subfamily A containing DEAD/H box 1"/>
    <property type="match status" value="1"/>
</dbReference>
<dbReference type="EMBL" id="KN822025">
    <property type="protein sequence ID" value="KIM65001.1"/>
    <property type="molecule type" value="Genomic_DNA"/>
</dbReference>
<evidence type="ECO:0000256" key="6">
    <source>
        <dbReference type="ARBA" id="ARBA00022806"/>
    </source>
</evidence>
<dbReference type="Pfam" id="PF00271">
    <property type="entry name" value="Helicase_C"/>
    <property type="match status" value="1"/>
</dbReference>
<evidence type="ECO:0000256" key="4">
    <source>
        <dbReference type="ARBA" id="ARBA00022741"/>
    </source>
</evidence>
<feature type="compositionally biased region" description="Low complexity" evidence="11">
    <location>
        <begin position="842"/>
        <end position="858"/>
    </location>
</feature>
<dbReference type="PANTHER" id="PTHR10799">
    <property type="entry name" value="SNF2/RAD54 HELICASE FAMILY"/>
    <property type="match status" value="1"/>
</dbReference>
<dbReference type="PROSITE" id="PS51192">
    <property type="entry name" value="HELICASE_ATP_BIND_1"/>
    <property type="match status" value="1"/>
</dbReference>
<feature type="region of interest" description="Disordered" evidence="11">
    <location>
        <begin position="358"/>
        <end position="414"/>
    </location>
</feature>
<dbReference type="Gene3D" id="3.40.50.300">
    <property type="entry name" value="P-loop containing nucleotide triphosphate hydrolases"/>
    <property type="match status" value="1"/>
</dbReference>
<dbReference type="GO" id="GO:0005634">
    <property type="term" value="C:nucleus"/>
    <property type="evidence" value="ECO:0007669"/>
    <property type="project" value="UniProtKB-SubCell"/>
</dbReference>
<dbReference type="GO" id="GO:0003677">
    <property type="term" value="F:DNA binding"/>
    <property type="evidence" value="ECO:0007669"/>
    <property type="project" value="UniProtKB-KW"/>
</dbReference>
<dbReference type="HOGENOM" id="CLU_000315_16_1_1"/>
<dbReference type="SUPFAM" id="SSF81585">
    <property type="entry name" value="PsbU/PolX domain-like"/>
    <property type="match status" value="1"/>
</dbReference>
<organism evidence="14 15">
    <name type="scientific">Scleroderma citrinum Foug A</name>
    <dbReference type="NCBI Taxonomy" id="1036808"/>
    <lineage>
        <taxon>Eukaryota</taxon>
        <taxon>Fungi</taxon>
        <taxon>Dikarya</taxon>
        <taxon>Basidiomycota</taxon>
        <taxon>Agaricomycotina</taxon>
        <taxon>Agaricomycetes</taxon>
        <taxon>Agaricomycetidae</taxon>
        <taxon>Boletales</taxon>
        <taxon>Sclerodermatineae</taxon>
        <taxon>Sclerodermataceae</taxon>
        <taxon>Scleroderma</taxon>
    </lineage>
</organism>
<dbReference type="GO" id="GO:0005524">
    <property type="term" value="F:ATP binding"/>
    <property type="evidence" value="ECO:0007669"/>
    <property type="project" value="UniProtKB-KW"/>
</dbReference>
<protein>
    <recommendedName>
        <fullName evidence="3">DNA helicase</fullName>
        <ecNumber evidence="3">3.6.4.12</ecNumber>
    </recommendedName>
</protein>
<comment type="subcellular location">
    <subcellularLocation>
        <location evidence="1">Nucleus</location>
    </subcellularLocation>
</comment>
<dbReference type="InParanoid" id="A0A0C3EAK3"/>
<dbReference type="STRING" id="1036808.A0A0C3EAK3"/>
<dbReference type="FunCoup" id="A0A0C3EAK3">
    <property type="interactions" value="967"/>
</dbReference>
<dbReference type="Pfam" id="PF00176">
    <property type="entry name" value="SNF2-rel_dom"/>
    <property type="match status" value="1"/>
</dbReference>
<feature type="compositionally biased region" description="Low complexity" evidence="11">
    <location>
        <begin position="393"/>
        <end position="404"/>
    </location>
</feature>
<evidence type="ECO:0000256" key="9">
    <source>
        <dbReference type="ARBA" id="ARBA00023125"/>
    </source>
</evidence>
<dbReference type="PROSITE" id="PS51194">
    <property type="entry name" value="HELICASE_CTER"/>
    <property type="match status" value="1"/>
</dbReference>
<proteinExistence type="inferred from homology"/>
<evidence type="ECO:0000313" key="15">
    <source>
        <dbReference type="Proteomes" id="UP000053989"/>
    </source>
</evidence>
<sequence>MATDGDIEANRKAALDGLRFRKTARQDTPDLGSSQSALMNVSAYPITALPAQSRDASAGFRYIPPSTPLDSTVLVPNSSPIPSDSPNHQHLPHHQKSTHEMPQSYCTPWSQPSQAALPDPLSAPSGLVNSARPIYASFTRIPAGDGRRLSDTDGYANEGPPRKRINRGDHIYHPPATPKGPTPEQHNVLVPDSPGIQIHGLKRKSNVASPSSDDSMSDIRHSLDAPGPSGRSRIVRGQRPSPSEPNAHKDTTQSKDAFTKFKISNPERDPTLIQSAWDQAGGDIRKATDLLHDPSWRLPPPRSDQSPSEAVLDIYSETGRVSEVDEANKASRAAMKEKAKKSSIYANRTILDTSQLSPVTSTSIGPLVASPVSPSTPMVRPPRRRRINAALMSDSEQSDSGHSRSSSKRPQVNGTEKSAFDYFNAADANALQELTGCTQEQAESIISLRPFHSVDDLNSKLGQGKKKAGPAGVSRRMFEDCQRVLSGYGAVDNVLEKCERIGASLRAAIASWGSEDNNAKGKRKEDLVFGEADDGSLNLRSLQIVKNEGSKHYPAKQPAMLPEGVMLKEYQLLGVNWLYLLYMREYSCILADEMGLGKTIQVISFFAHLKEKGGLGPHLVVVPSSTLENWCREFARFAPSISIQTYYAGKEERSALRQTLVETQRRHSKSGAGWEVLITTYQLAQGDERDRKFFRRIEWDSIVFDEGHSLKNFQSQRYQALLKFEARWRLLLTGTPLQNNLQELVSLLNFILPNLLGDTMDSLRAIFKTKGDAKATLLSQERISRAKKMMTPFVLRRRKDQVLKDLPLKTERVQWCEMTDHQRSIYRDTLQRSRKTILEVETGTPGTSGTSTPNGTSKPAKKSKAARPKDKYAENSSNVLMDLRKAALHPMLFRKLFTDQALTSMTKVLLKEPDFKKRGAIFQYVKEDMEVMTDAELQFFCQGYKSTRKFLQDDKCYLDSGKVSALLRLLEEYFAQKRKILIFSQFTQILDILRSILQLRNIKYLLLTGSTAVDIRQSLVDEFTEDDSIPVFLLSTKAGGMGINLTAASVVIMFDQDFNPHNDRQAQDRAYRIGQKRDVDVVKLITRGTIEEDMLRLGETKLALDEAVAGDGEEADGDTGESAREKEMKISLMNVLRKQLEQQDSAIPSPA</sequence>
<feature type="domain" description="Helicase C-terminal" evidence="13">
    <location>
        <begin position="969"/>
        <end position="1123"/>
    </location>
</feature>
<comment type="similarity">
    <text evidence="2">Belongs to the SNF2/RAD54 helicase family.</text>
</comment>
<feature type="region of interest" description="Disordered" evidence="11">
    <location>
        <begin position="838"/>
        <end position="873"/>
    </location>
</feature>
<keyword evidence="4" id="KW-0547">Nucleotide-binding</keyword>
<feature type="domain" description="Helicase ATP-binding" evidence="12">
    <location>
        <begin position="579"/>
        <end position="754"/>
    </location>
</feature>
<dbReference type="GO" id="GO:0140658">
    <property type="term" value="F:ATP-dependent chromatin remodeler activity"/>
    <property type="evidence" value="ECO:0007669"/>
    <property type="project" value="UniProtKB-ARBA"/>
</dbReference>
<evidence type="ECO:0000256" key="7">
    <source>
        <dbReference type="ARBA" id="ARBA00022840"/>
    </source>
</evidence>
<dbReference type="AlphaFoldDB" id="A0A0C3EAK3"/>
<dbReference type="Proteomes" id="UP000053989">
    <property type="component" value="Unassembled WGS sequence"/>
</dbReference>
<evidence type="ECO:0000256" key="10">
    <source>
        <dbReference type="ARBA" id="ARBA00023242"/>
    </source>
</evidence>
<dbReference type="Gene3D" id="3.40.50.10810">
    <property type="entry name" value="Tandem AAA-ATPase domain"/>
    <property type="match status" value="1"/>
</dbReference>
<evidence type="ECO:0000259" key="12">
    <source>
        <dbReference type="PROSITE" id="PS51192"/>
    </source>
</evidence>
<dbReference type="GO" id="GO:0016787">
    <property type="term" value="F:hydrolase activity"/>
    <property type="evidence" value="ECO:0007669"/>
    <property type="project" value="UniProtKB-KW"/>
</dbReference>
<dbReference type="InterPro" id="IPR038718">
    <property type="entry name" value="SNF2-like_sf"/>
</dbReference>
<evidence type="ECO:0000256" key="11">
    <source>
        <dbReference type="SAM" id="MobiDB-lite"/>
    </source>
</evidence>
<feature type="compositionally biased region" description="Polar residues" evidence="11">
    <location>
        <begin position="100"/>
        <end position="114"/>
    </location>
</feature>
<keyword evidence="9" id="KW-0238">DNA-binding</keyword>
<dbReference type="EC" id="3.6.4.12" evidence="3"/>
<dbReference type="InterPro" id="IPR014001">
    <property type="entry name" value="Helicase_ATP-bd"/>
</dbReference>
<reference evidence="15" key="2">
    <citation type="submission" date="2015-01" db="EMBL/GenBank/DDBJ databases">
        <title>Evolutionary Origins and Diversification of the Mycorrhizal Mutualists.</title>
        <authorList>
            <consortium name="DOE Joint Genome Institute"/>
            <consortium name="Mycorrhizal Genomics Consortium"/>
            <person name="Kohler A."/>
            <person name="Kuo A."/>
            <person name="Nagy L.G."/>
            <person name="Floudas D."/>
            <person name="Copeland A."/>
            <person name="Barry K.W."/>
            <person name="Cichocki N."/>
            <person name="Veneault-Fourrey C."/>
            <person name="LaButti K."/>
            <person name="Lindquist E.A."/>
            <person name="Lipzen A."/>
            <person name="Lundell T."/>
            <person name="Morin E."/>
            <person name="Murat C."/>
            <person name="Riley R."/>
            <person name="Ohm R."/>
            <person name="Sun H."/>
            <person name="Tunlid A."/>
            <person name="Henrissat B."/>
            <person name="Grigoriev I.V."/>
            <person name="Hibbett D.S."/>
            <person name="Martin F."/>
        </authorList>
    </citation>
    <scope>NUCLEOTIDE SEQUENCE [LARGE SCALE GENOMIC DNA]</scope>
    <source>
        <strain evidence="15">Foug A</strain>
    </source>
</reference>
<evidence type="ECO:0000256" key="5">
    <source>
        <dbReference type="ARBA" id="ARBA00022801"/>
    </source>
</evidence>
<dbReference type="GO" id="GO:0005694">
    <property type="term" value="C:chromosome"/>
    <property type="evidence" value="ECO:0007669"/>
    <property type="project" value="UniProtKB-ARBA"/>
</dbReference>
<gene>
    <name evidence="14" type="ORF">SCLCIDRAFT_1212680</name>
</gene>
<reference evidence="14 15" key="1">
    <citation type="submission" date="2014-04" db="EMBL/GenBank/DDBJ databases">
        <authorList>
            <consortium name="DOE Joint Genome Institute"/>
            <person name="Kuo A."/>
            <person name="Kohler A."/>
            <person name="Nagy L.G."/>
            <person name="Floudas D."/>
            <person name="Copeland A."/>
            <person name="Barry K.W."/>
            <person name="Cichocki N."/>
            <person name="Veneault-Fourrey C."/>
            <person name="LaButti K."/>
            <person name="Lindquist E.A."/>
            <person name="Lipzen A."/>
            <person name="Lundell T."/>
            <person name="Morin E."/>
            <person name="Murat C."/>
            <person name="Sun H."/>
            <person name="Tunlid A."/>
            <person name="Henrissat B."/>
            <person name="Grigoriev I.V."/>
            <person name="Hibbett D.S."/>
            <person name="Martin F."/>
            <person name="Nordberg H.P."/>
            <person name="Cantor M.N."/>
            <person name="Hua S.X."/>
        </authorList>
    </citation>
    <scope>NUCLEOTIDE SEQUENCE [LARGE SCALE GENOMIC DNA]</scope>
    <source>
        <strain evidence="14 15">Foug A</strain>
    </source>
</reference>
<feature type="region of interest" description="Disordered" evidence="11">
    <location>
        <begin position="67"/>
        <end position="124"/>
    </location>
</feature>
<evidence type="ECO:0000313" key="14">
    <source>
        <dbReference type="EMBL" id="KIM65001.1"/>
    </source>
</evidence>
<keyword evidence="6" id="KW-0347">Helicase</keyword>
<evidence type="ECO:0000256" key="2">
    <source>
        <dbReference type="ARBA" id="ARBA00007025"/>
    </source>
</evidence>
<accession>A0A0C3EAK3</accession>
<evidence type="ECO:0000256" key="3">
    <source>
        <dbReference type="ARBA" id="ARBA00012551"/>
    </source>
</evidence>
<feature type="region of interest" description="Disordered" evidence="11">
    <location>
        <begin position="138"/>
        <end position="270"/>
    </location>
</feature>
<keyword evidence="7" id="KW-0067">ATP-binding</keyword>
<keyword evidence="5" id="KW-0378">Hydrolase</keyword>
<name>A0A0C3EAK3_9AGAM</name>
<dbReference type="SUPFAM" id="SSF52540">
    <property type="entry name" value="P-loop containing nucleoside triphosphate hydrolases"/>
    <property type="match status" value="2"/>
</dbReference>
<dbReference type="InterPro" id="IPR027417">
    <property type="entry name" value="P-loop_NTPase"/>
</dbReference>
<dbReference type="InterPro" id="IPR049730">
    <property type="entry name" value="SNF2/RAD54-like_C"/>
</dbReference>
<dbReference type="SMART" id="SM00487">
    <property type="entry name" value="DEXDc"/>
    <property type="match status" value="1"/>
</dbReference>
<dbReference type="GO" id="GO:0003678">
    <property type="term" value="F:DNA helicase activity"/>
    <property type="evidence" value="ECO:0007669"/>
    <property type="project" value="UniProtKB-EC"/>
</dbReference>
<evidence type="ECO:0000259" key="13">
    <source>
        <dbReference type="PROSITE" id="PS51194"/>
    </source>
</evidence>
<evidence type="ECO:0000256" key="1">
    <source>
        <dbReference type="ARBA" id="ARBA00004123"/>
    </source>
</evidence>
<keyword evidence="15" id="KW-1185">Reference proteome</keyword>
<dbReference type="SMART" id="SM00490">
    <property type="entry name" value="HELICc"/>
    <property type="match status" value="1"/>
</dbReference>
<keyword evidence="8" id="KW-0156">Chromatin regulator</keyword>
<dbReference type="InterPro" id="IPR000330">
    <property type="entry name" value="SNF2_N"/>
</dbReference>
<dbReference type="InterPro" id="IPR001650">
    <property type="entry name" value="Helicase_C-like"/>
</dbReference>
<dbReference type="OrthoDB" id="5857104at2759"/>
<evidence type="ECO:0000256" key="8">
    <source>
        <dbReference type="ARBA" id="ARBA00022853"/>
    </source>
</evidence>
<feature type="compositionally biased region" description="Basic and acidic residues" evidence="11">
    <location>
        <begin position="246"/>
        <end position="270"/>
    </location>
</feature>
<feature type="compositionally biased region" description="Low complexity" evidence="11">
    <location>
        <begin position="76"/>
        <end position="86"/>
    </location>
</feature>
<dbReference type="CDD" id="cd18793">
    <property type="entry name" value="SF2_C_SNF"/>
    <property type="match status" value="1"/>
</dbReference>
<keyword evidence="10" id="KW-0539">Nucleus</keyword>